<accession>A0ABN9X1U5</accession>
<keyword evidence="3" id="KW-1185">Reference proteome</keyword>
<feature type="compositionally biased region" description="Basic residues" evidence="1">
    <location>
        <begin position="215"/>
        <end position="226"/>
    </location>
</feature>
<feature type="region of interest" description="Disordered" evidence="1">
    <location>
        <begin position="1"/>
        <end position="104"/>
    </location>
</feature>
<feature type="compositionally biased region" description="Low complexity" evidence="1">
    <location>
        <begin position="37"/>
        <end position="47"/>
    </location>
</feature>
<comment type="caution">
    <text evidence="2">The sequence shown here is derived from an EMBL/GenBank/DDBJ whole genome shotgun (WGS) entry which is preliminary data.</text>
</comment>
<name>A0ABN9X1U5_9DINO</name>
<reference evidence="2" key="1">
    <citation type="submission" date="2023-10" db="EMBL/GenBank/DDBJ databases">
        <authorList>
            <person name="Chen Y."/>
            <person name="Shah S."/>
            <person name="Dougan E. K."/>
            <person name="Thang M."/>
            <person name="Chan C."/>
        </authorList>
    </citation>
    <scope>NUCLEOTIDE SEQUENCE [LARGE SCALE GENOMIC DNA]</scope>
</reference>
<protein>
    <submittedName>
        <fullName evidence="2">Uncharacterized protein</fullName>
    </submittedName>
</protein>
<evidence type="ECO:0000313" key="2">
    <source>
        <dbReference type="EMBL" id="CAK0892632.1"/>
    </source>
</evidence>
<dbReference type="Proteomes" id="UP001189429">
    <property type="component" value="Unassembled WGS sequence"/>
</dbReference>
<proteinExistence type="predicted"/>
<sequence>MAKALAASKGRPAAGRRPPSSAGADSPTQRSPPPGPAQRQVAPAQQPRFDAAFALSGDPPSRPNTGAAAPAPQMDDLLGFGAAPAPPAPQAAARGKTEPAALHSSDLLAFVDGAGAPPAPQAAVRGRTEPAAHGDDLLAFVDGGGAPPPPVPVGAARLRAVGAAGRPAGLRRGGARLPAARAGGRGAGWRVLGRRLRRLRRGAAGAAGPPGGRRSGARGRRGRRRRPAEFRGGLCGLRPRPAAQGGWAAGPRRGRGRGTAGHRQPARFLSQGVAGAPARARGAAARRSTRLLRARHAQADFPRRTISGL</sequence>
<gene>
    <name evidence="2" type="ORF">PCOR1329_LOCUS72253</name>
</gene>
<evidence type="ECO:0000313" key="3">
    <source>
        <dbReference type="Proteomes" id="UP001189429"/>
    </source>
</evidence>
<organism evidence="2 3">
    <name type="scientific">Prorocentrum cordatum</name>
    <dbReference type="NCBI Taxonomy" id="2364126"/>
    <lineage>
        <taxon>Eukaryota</taxon>
        <taxon>Sar</taxon>
        <taxon>Alveolata</taxon>
        <taxon>Dinophyceae</taxon>
        <taxon>Prorocentrales</taxon>
        <taxon>Prorocentraceae</taxon>
        <taxon>Prorocentrum</taxon>
    </lineage>
</organism>
<evidence type="ECO:0000256" key="1">
    <source>
        <dbReference type="SAM" id="MobiDB-lite"/>
    </source>
</evidence>
<feature type="region of interest" description="Disordered" evidence="1">
    <location>
        <begin position="200"/>
        <end position="265"/>
    </location>
</feature>
<dbReference type="EMBL" id="CAUYUJ010019643">
    <property type="protein sequence ID" value="CAK0892632.1"/>
    <property type="molecule type" value="Genomic_DNA"/>
</dbReference>
<feature type="compositionally biased region" description="Low complexity" evidence="1">
    <location>
        <begin position="238"/>
        <end position="251"/>
    </location>
</feature>